<keyword evidence="1" id="KW-0812">Transmembrane</keyword>
<dbReference type="InterPro" id="IPR005135">
    <property type="entry name" value="Endo/exonuclease/phosphatase"/>
</dbReference>
<proteinExistence type="predicted"/>
<protein>
    <submittedName>
        <fullName evidence="3">Endonuclease/exonuclease/phosphatase family metal-dependent hydrolase</fullName>
    </submittedName>
</protein>
<dbReference type="GO" id="GO:0004527">
    <property type="term" value="F:exonuclease activity"/>
    <property type="evidence" value="ECO:0007669"/>
    <property type="project" value="UniProtKB-KW"/>
</dbReference>
<feature type="transmembrane region" description="Helical" evidence="1">
    <location>
        <begin position="208"/>
        <end position="226"/>
    </location>
</feature>
<dbReference type="GO" id="GO:0006506">
    <property type="term" value="P:GPI anchor biosynthetic process"/>
    <property type="evidence" value="ECO:0007669"/>
    <property type="project" value="TreeGrafter"/>
</dbReference>
<feature type="transmembrane region" description="Helical" evidence="1">
    <location>
        <begin position="126"/>
        <end position="146"/>
    </location>
</feature>
<feature type="domain" description="Endonuclease/exonuclease/phosphatase" evidence="2">
    <location>
        <begin position="391"/>
        <end position="608"/>
    </location>
</feature>
<dbReference type="SUPFAM" id="SSF56219">
    <property type="entry name" value="DNase I-like"/>
    <property type="match status" value="1"/>
</dbReference>
<feature type="transmembrane region" description="Helical" evidence="1">
    <location>
        <begin position="68"/>
        <end position="88"/>
    </location>
</feature>
<dbReference type="GO" id="GO:0016020">
    <property type="term" value="C:membrane"/>
    <property type="evidence" value="ECO:0007669"/>
    <property type="project" value="GOC"/>
</dbReference>
<keyword evidence="3" id="KW-0540">Nuclease</keyword>
<keyword evidence="1" id="KW-1133">Transmembrane helix</keyword>
<feature type="transmembrane region" description="Helical" evidence="1">
    <location>
        <begin position="233"/>
        <end position="252"/>
    </location>
</feature>
<evidence type="ECO:0000313" key="3">
    <source>
        <dbReference type="EMBL" id="NYF96986.1"/>
    </source>
</evidence>
<name>A0A852VLM5_9MICO</name>
<keyword evidence="3" id="KW-0269">Exonuclease</keyword>
<feature type="transmembrane region" description="Helical" evidence="1">
    <location>
        <begin position="184"/>
        <end position="202"/>
    </location>
</feature>
<dbReference type="GO" id="GO:0004519">
    <property type="term" value="F:endonuclease activity"/>
    <property type="evidence" value="ECO:0007669"/>
    <property type="project" value="UniProtKB-KW"/>
</dbReference>
<keyword evidence="4" id="KW-1185">Reference proteome</keyword>
<feature type="transmembrane region" description="Helical" evidence="1">
    <location>
        <begin position="258"/>
        <end position="281"/>
    </location>
</feature>
<comment type="caution">
    <text evidence="3">The sequence shown here is derived from an EMBL/GenBank/DDBJ whole genome shotgun (WGS) entry which is preliminary data.</text>
</comment>
<organism evidence="3 4">
    <name type="scientific">Janibacter cremeus</name>
    <dbReference type="NCBI Taxonomy" id="1285192"/>
    <lineage>
        <taxon>Bacteria</taxon>
        <taxon>Bacillati</taxon>
        <taxon>Actinomycetota</taxon>
        <taxon>Actinomycetes</taxon>
        <taxon>Micrococcales</taxon>
        <taxon>Intrasporangiaceae</taxon>
        <taxon>Janibacter</taxon>
    </lineage>
</organism>
<evidence type="ECO:0000259" key="2">
    <source>
        <dbReference type="Pfam" id="PF03372"/>
    </source>
</evidence>
<dbReference type="PANTHER" id="PTHR14859:SF1">
    <property type="entry name" value="PGAP2-INTERACTING PROTEIN"/>
    <property type="match status" value="1"/>
</dbReference>
<dbReference type="AlphaFoldDB" id="A0A852VLM5"/>
<dbReference type="EMBL" id="JACCAE010000001">
    <property type="protein sequence ID" value="NYF96986.1"/>
    <property type="molecule type" value="Genomic_DNA"/>
</dbReference>
<reference evidence="3 4" key="1">
    <citation type="submission" date="2020-07" db="EMBL/GenBank/DDBJ databases">
        <title>Sequencing the genomes of 1000 actinobacteria strains.</title>
        <authorList>
            <person name="Klenk H.-P."/>
        </authorList>
    </citation>
    <scope>NUCLEOTIDE SEQUENCE [LARGE SCALE GENOMIC DNA]</scope>
    <source>
        <strain evidence="3 4">DSM 26154</strain>
    </source>
</reference>
<feature type="transmembrane region" description="Helical" evidence="1">
    <location>
        <begin position="293"/>
        <end position="314"/>
    </location>
</feature>
<dbReference type="Proteomes" id="UP000554054">
    <property type="component" value="Unassembled WGS sequence"/>
</dbReference>
<keyword evidence="3" id="KW-0378">Hydrolase</keyword>
<gene>
    <name evidence="3" type="ORF">BJY20_000378</name>
</gene>
<dbReference type="PANTHER" id="PTHR14859">
    <property type="entry name" value="CALCOFLUOR WHITE HYPERSENSITIVE PROTEIN PRECURSOR"/>
    <property type="match status" value="1"/>
</dbReference>
<feature type="transmembrane region" description="Helical" evidence="1">
    <location>
        <begin position="152"/>
        <end position="172"/>
    </location>
</feature>
<feature type="transmembrane region" description="Helical" evidence="1">
    <location>
        <begin position="94"/>
        <end position="114"/>
    </location>
</feature>
<evidence type="ECO:0000313" key="4">
    <source>
        <dbReference type="Proteomes" id="UP000554054"/>
    </source>
</evidence>
<accession>A0A852VLM5</accession>
<dbReference type="Gene3D" id="3.60.10.10">
    <property type="entry name" value="Endonuclease/exonuclease/phosphatase"/>
    <property type="match status" value="1"/>
</dbReference>
<keyword evidence="3" id="KW-0255">Endonuclease</keyword>
<dbReference type="InterPro" id="IPR051916">
    <property type="entry name" value="GPI-anchor_lipid_remodeler"/>
</dbReference>
<keyword evidence="1" id="KW-0472">Membrane</keyword>
<dbReference type="Pfam" id="PF03372">
    <property type="entry name" value="Exo_endo_phos"/>
    <property type="match status" value="1"/>
</dbReference>
<sequence length="618" mass="63045">MTKRSSRHALALATLVWLLIELLRGWTPLLITLVGRAAETPPELIGAFALGATAAPLVVLLVLGRRLLALGAVVPALLVVALTARLGLPLVGGRPLLVVATVGVVAAVLALSLAAGRAGRSLVPGLFTGVALAAVTHAALGTWAAVWRDDPAALVVDTVLIVLVAVSLRPLWGTTPDPAPRRAGWLLFPTLLLAGITLANPARALVAGSWGAVLVAVAVTVAAALSARPRGPFARAGAVVVVVVAVAVTMLPDPLPTWSLVGFALGMPALAVLLAAGGGSAPAPSTRSATRSATSVAGGAVLFTVVLFGFYAGYDLGYRADLLVVGLAVVVAVVALPPVRRVTGPVGGPGPWQAAVAGAVAAALTGVGPLVSVRALPASPPTDEATVRLAAWNLRMGFGIDGTSRPDEVADLLREEGADVVLLSEVDRGWLLNGGQDQLTVLARMLDYHLAFGPAGDQVWGDAILSRWPVSDVQSTRLPAHDSLTGAQTLAATVATPTGALQVISTHIQPDADGSDPTLRQTQDVARLVQQAKGDGLPVAVGGDFNFEPGSGSWEAITGVGMDDALEEARPLLTSSSDAPTQQIDHVFVSDGVSTSNPRTRQGLWSDHLPVLVDLALG</sequence>
<evidence type="ECO:0000256" key="1">
    <source>
        <dbReference type="SAM" id="Phobius"/>
    </source>
</evidence>
<feature type="transmembrane region" description="Helical" evidence="1">
    <location>
        <begin position="44"/>
        <end position="63"/>
    </location>
</feature>
<dbReference type="InterPro" id="IPR036691">
    <property type="entry name" value="Endo/exonu/phosph_ase_sf"/>
</dbReference>
<dbReference type="RefSeq" id="WP_185989974.1">
    <property type="nucleotide sequence ID" value="NZ_JACCAE010000001.1"/>
</dbReference>